<keyword evidence="2" id="KW-0813">Transport</keyword>
<evidence type="ECO:0000256" key="6">
    <source>
        <dbReference type="SAM" id="MobiDB-lite"/>
    </source>
</evidence>
<dbReference type="PROSITE" id="PS50850">
    <property type="entry name" value="MFS"/>
    <property type="match status" value="1"/>
</dbReference>
<reference evidence="9 10" key="1">
    <citation type="journal article" date="2013" name="Chin. Sci. Bull.">
        <title>Genome survey uncovers the secrets of sex and lifestyle in caterpillar fungus.</title>
        <authorList>
            <person name="Hu X."/>
            <person name="Zhang Y."/>
            <person name="Xiao G."/>
            <person name="Zheng P."/>
            <person name="Xia Y."/>
            <person name="Zhang X."/>
            <person name="St Leger R.J."/>
            <person name="Liu X."/>
            <person name="Wang C."/>
        </authorList>
    </citation>
    <scope>NUCLEOTIDE SEQUENCE [LARGE SCALE GENOMIC DNA]</scope>
    <source>
        <strain evidence="10">Co18 / CGMCC 3.14243</strain>
        <tissue evidence="9">Fruit-body</tissue>
    </source>
</reference>
<feature type="transmembrane region" description="Helical" evidence="7">
    <location>
        <begin position="394"/>
        <end position="411"/>
    </location>
</feature>
<proteinExistence type="predicted"/>
<dbReference type="Pfam" id="PF07690">
    <property type="entry name" value="MFS_1"/>
    <property type="match status" value="1"/>
</dbReference>
<feature type="transmembrane region" description="Helical" evidence="7">
    <location>
        <begin position="363"/>
        <end position="382"/>
    </location>
</feature>
<feature type="compositionally biased region" description="Pro residues" evidence="6">
    <location>
        <begin position="286"/>
        <end position="297"/>
    </location>
</feature>
<dbReference type="eggNOG" id="KOG2615">
    <property type="taxonomic scope" value="Eukaryota"/>
</dbReference>
<dbReference type="Proteomes" id="UP000019374">
    <property type="component" value="Unassembled WGS sequence"/>
</dbReference>
<feature type="transmembrane region" description="Helical" evidence="7">
    <location>
        <begin position="115"/>
        <end position="132"/>
    </location>
</feature>
<dbReference type="EMBL" id="KE652261">
    <property type="protein sequence ID" value="EQL02853.1"/>
    <property type="molecule type" value="Genomic_DNA"/>
</dbReference>
<dbReference type="Gene3D" id="1.20.1250.20">
    <property type="entry name" value="MFS general substrate transporter like domains"/>
    <property type="match status" value="1"/>
</dbReference>
<gene>
    <name evidence="9" type="ORF">OCS_01444</name>
</gene>
<name>T5ALZ2_OPHSC</name>
<evidence type="ECO:0000313" key="10">
    <source>
        <dbReference type="Proteomes" id="UP000019374"/>
    </source>
</evidence>
<evidence type="ECO:0000256" key="1">
    <source>
        <dbReference type="ARBA" id="ARBA00004141"/>
    </source>
</evidence>
<feature type="transmembrane region" description="Helical" evidence="7">
    <location>
        <begin position="144"/>
        <end position="164"/>
    </location>
</feature>
<keyword evidence="4 7" id="KW-1133">Transmembrane helix</keyword>
<evidence type="ECO:0000256" key="2">
    <source>
        <dbReference type="ARBA" id="ARBA00022448"/>
    </source>
</evidence>
<dbReference type="HOGENOM" id="CLU_001265_54_5_1"/>
<evidence type="ECO:0000256" key="3">
    <source>
        <dbReference type="ARBA" id="ARBA00022692"/>
    </source>
</evidence>
<dbReference type="InterPro" id="IPR011701">
    <property type="entry name" value="MFS"/>
</dbReference>
<keyword evidence="5 7" id="KW-0472">Membrane</keyword>
<feature type="transmembrane region" description="Helical" evidence="7">
    <location>
        <begin position="217"/>
        <end position="239"/>
    </location>
</feature>
<sequence>MTEATQPRPRPKLPVQQLAILGKIDAVPGTCPPARVPDADHAPLTSLVAVVARLAEPLAYTSIYPYLPEMMRDFGIPQDEVAKWAGLTTAIFAVSQGLAALPWGRASDRYGRKPILLCGLVSTMVCFLVWGVSTSLPMAMAARAVQGAGNGNVAIIRTIVAEIVPEKELRPRAFSIMPLVWSLGAVLGPAFGGFLAQPARKYPDLFGNVEFFKRFPYALPNLVATVFFLISAATAFLFLKESLPVKRDERDWGLELGSRLTRAIRRKPPRVRPGLASADGEAATPDPSPKKPAPPGTSPKMREALTRQTVINLVTYTILSLHSLAFDQNITVFLNYPVMKHTPENTRYPFYFNGGFGLKSNKIGSIFAIYGITCGVIQFVLYPPLVKRFGILRCWQVCSVTIPFVYILTPYTSLFPTEGTRLAAVIIVLMIKGLVTIVAFPCITILLTNSCESTYVLGTVNGLGTSFSGFARAIGPASTGLAFSWGAKHGYIVSAYFFLALASAAGAVPGFFIRDGDGPAIDGVLSNASAIADVSDDDVDAAAPLLGRTRKQGTTYNATDAQQR</sequence>
<dbReference type="AlphaFoldDB" id="T5ALZ2"/>
<feature type="transmembrane region" description="Helical" evidence="7">
    <location>
        <begin position="454"/>
        <end position="471"/>
    </location>
</feature>
<dbReference type="PANTHER" id="PTHR23504">
    <property type="entry name" value="MAJOR FACILITATOR SUPERFAMILY DOMAIN-CONTAINING PROTEIN 10"/>
    <property type="match status" value="1"/>
</dbReference>
<evidence type="ECO:0000313" key="9">
    <source>
        <dbReference type="EMBL" id="EQL02853.1"/>
    </source>
</evidence>
<dbReference type="GO" id="GO:0022857">
    <property type="term" value="F:transmembrane transporter activity"/>
    <property type="evidence" value="ECO:0007669"/>
    <property type="project" value="InterPro"/>
</dbReference>
<feature type="transmembrane region" description="Helical" evidence="7">
    <location>
        <begin position="491"/>
        <end position="513"/>
    </location>
</feature>
<feature type="domain" description="Major facilitator superfamily (MFS) profile" evidence="8">
    <location>
        <begin position="45"/>
        <end position="518"/>
    </location>
</feature>
<feature type="transmembrane region" description="Helical" evidence="7">
    <location>
        <begin position="309"/>
        <end position="326"/>
    </location>
</feature>
<protein>
    <submittedName>
        <fullName evidence="9">Major Facilitator Superfamily protein</fullName>
    </submittedName>
</protein>
<dbReference type="InterPro" id="IPR020846">
    <property type="entry name" value="MFS_dom"/>
</dbReference>
<feature type="region of interest" description="Disordered" evidence="6">
    <location>
        <begin position="270"/>
        <end position="300"/>
    </location>
</feature>
<keyword evidence="3 7" id="KW-0812">Transmembrane</keyword>
<dbReference type="PANTHER" id="PTHR23504:SF8">
    <property type="entry name" value="TRANSPORTER, PUTATIVE (AFU_ORTHOLOGUE AFUA_1G03730)-RELATED"/>
    <property type="match status" value="1"/>
</dbReference>
<dbReference type="InterPro" id="IPR036259">
    <property type="entry name" value="MFS_trans_sf"/>
</dbReference>
<dbReference type="GO" id="GO:0016020">
    <property type="term" value="C:membrane"/>
    <property type="evidence" value="ECO:0007669"/>
    <property type="project" value="UniProtKB-SubCell"/>
</dbReference>
<dbReference type="PRINTS" id="PR01036">
    <property type="entry name" value="TCRTETB"/>
</dbReference>
<evidence type="ECO:0000256" key="7">
    <source>
        <dbReference type="SAM" id="Phobius"/>
    </source>
</evidence>
<dbReference type="SUPFAM" id="SSF103473">
    <property type="entry name" value="MFS general substrate transporter"/>
    <property type="match status" value="1"/>
</dbReference>
<evidence type="ECO:0000256" key="5">
    <source>
        <dbReference type="ARBA" id="ARBA00023136"/>
    </source>
</evidence>
<evidence type="ECO:0000259" key="8">
    <source>
        <dbReference type="PROSITE" id="PS50850"/>
    </source>
</evidence>
<feature type="transmembrane region" description="Helical" evidence="7">
    <location>
        <begin position="176"/>
        <end position="197"/>
    </location>
</feature>
<dbReference type="OrthoDB" id="10262656at2759"/>
<evidence type="ECO:0000256" key="4">
    <source>
        <dbReference type="ARBA" id="ARBA00022989"/>
    </source>
</evidence>
<accession>T5ALZ2</accession>
<organism evidence="9 10">
    <name type="scientific">Ophiocordyceps sinensis (strain Co18 / CGMCC 3.14243)</name>
    <name type="common">Yarsagumba caterpillar fungus</name>
    <name type="synonym">Hirsutella sinensis</name>
    <dbReference type="NCBI Taxonomy" id="911162"/>
    <lineage>
        <taxon>Eukaryota</taxon>
        <taxon>Fungi</taxon>
        <taxon>Dikarya</taxon>
        <taxon>Ascomycota</taxon>
        <taxon>Pezizomycotina</taxon>
        <taxon>Sordariomycetes</taxon>
        <taxon>Hypocreomycetidae</taxon>
        <taxon>Hypocreales</taxon>
        <taxon>Ophiocordycipitaceae</taxon>
        <taxon>Ophiocordyceps</taxon>
    </lineage>
</organism>
<feature type="transmembrane region" description="Helical" evidence="7">
    <location>
        <begin position="423"/>
        <end position="447"/>
    </location>
</feature>
<dbReference type="CDD" id="cd17330">
    <property type="entry name" value="MFS_SLC46_TetA_like"/>
    <property type="match status" value="1"/>
</dbReference>
<comment type="subcellular location">
    <subcellularLocation>
        <location evidence="1">Membrane</location>
        <topology evidence="1">Multi-pass membrane protein</topology>
    </subcellularLocation>
</comment>